<comment type="caution">
    <text evidence="2">The sequence shown here is derived from an EMBL/GenBank/DDBJ whole genome shotgun (WGS) entry which is preliminary data.</text>
</comment>
<keyword evidence="1" id="KW-0472">Membrane</keyword>
<reference evidence="2" key="1">
    <citation type="journal article" date="2013" name="Environ. Microbiol.">
        <title>Microbiota from the distal guts of lean and obese adolescents exhibit partial functional redundancy besides clear differences in community structure.</title>
        <authorList>
            <person name="Ferrer M."/>
            <person name="Ruiz A."/>
            <person name="Lanza F."/>
            <person name="Haange S.B."/>
            <person name="Oberbach A."/>
            <person name="Till H."/>
            <person name="Bargiela R."/>
            <person name="Campoy C."/>
            <person name="Segura M.T."/>
            <person name="Richter M."/>
            <person name="von Bergen M."/>
            <person name="Seifert J."/>
            <person name="Suarez A."/>
        </authorList>
    </citation>
    <scope>NUCLEOTIDE SEQUENCE</scope>
</reference>
<gene>
    <name evidence="2" type="ORF">OBE_14655</name>
</gene>
<protein>
    <recommendedName>
        <fullName evidence="3">Iron dependent repressor</fullName>
    </recommendedName>
</protein>
<organism evidence="2">
    <name type="scientific">human gut metagenome</name>
    <dbReference type="NCBI Taxonomy" id="408170"/>
    <lineage>
        <taxon>unclassified sequences</taxon>
        <taxon>metagenomes</taxon>
        <taxon>organismal metagenomes</taxon>
    </lineage>
</organism>
<accession>K1RVM7</accession>
<dbReference type="InterPro" id="IPR036390">
    <property type="entry name" value="WH_DNA-bd_sf"/>
</dbReference>
<name>K1RVM7_9ZZZZ</name>
<dbReference type="AlphaFoldDB" id="K1RVM7"/>
<dbReference type="SUPFAM" id="SSF46785">
    <property type="entry name" value="Winged helix' DNA-binding domain"/>
    <property type="match status" value="1"/>
</dbReference>
<proteinExistence type="predicted"/>
<keyword evidence="1" id="KW-0812">Transmembrane</keyword>
<evidence type="ECO:0000313" key="2">
    <source>
        <dbReference type="EMBL" id="EKC49408.1"/>
    </source>
</evidence>
<sequence>MYLTAFWGHKTPCSGANLKRSQAFYAGITDILKLRVLLSFLNEDPKTCTVTGLAGVLGEGKQKVSRIFMALEREGLLDRSDPRRPCLTEAGRARAACYEARTNVVLNHLLYEGLDIDSAMHDAYAWALIRSEHAFRLYTPAEELAISETICRPMLVGSVLSWVVFAALVALAVRVSAWFCIP</sequence>
<dbReference type="InterPro" id="IPR036388">
    <property type="entry name" value="WH-like_DNA-bd_sf"/>
</dbReference>
<dbReference type="Gene3D" id="1.10.10.10">
    <property type="entry name" value="Winged helix-like DNA-binding domain superfamily/Winged helix DNA-binding domain"/>
    <property type="match status" value="1"/>
</dbReference>
<evidence type="ECO:0000256" key="1">
    <source>
        <dbReference type="SAM" id="Phobius"/>
    </source>
</evidence>
<evidence type="ECO:0008006" key="3">
    <source>
        <dbReference type="Google" id="ProtNLM"/>
    </source>
</evidence>
<keyword evidence="1" id="KW-1133">Transmembrane helix</keyword>
<feature type="transmembrane region" description="Helical" evidence="1">
    <location>
        <begin position="159"/>
        <end position="181"/>
    </location>
</feature>
<feature type="non-terminal residue" evidence="2">
    <location>
        <position position="182"/>
    </location>
</feature>
<dbReference type="EMBL" id="AJWZ01010107">
    <property type="protein sequence ID" value="EKC49408.1"/>
    <property type="molecule type" value="Genomic_DNA"/>
</dbReference>